<protein>
    <submittedName>
        <fullName evidence="1">Uncharacterized protein</fullName>
    </submittedName>
</protein>
<evidence type="ECO:0000313" key="2">
    <source>
        <dbReference type="Proteomes" id="UP000253410"/>
    </source>
</evidence>
<name>A0A365XWC8_9BACT</name>
<dbReference type="RefSeq" id="WP_113619414.1">
    <property type="nucleotide sequence ID" value="NZ_QFFJ01000002.1"/>
</dbReference>
<proteinExistence type="predicted"/>
<accession>A0A365XWC8</accession>
<dbReference type="Proteomes" id="UP000253410">
    <property type="component" value="Unassembled WGS sequence"/>
</dbReference>
<dbReference type="AlphaFoldDB" id="A0A365XWC8"/>
<gene>
    <name evidence="1" type="ORF">DF182_29855</name>
</gene>
<comment type="caution">
    <text evidence="1">The sequence shown here is derived from an EMBL/GenBank/DDBJ whole genome shotgun (WGS) entry which is preliminary data.</text>
</comment>
<dbReference type="SUPFAM" id="SSF50998">
    <property type="entry name" value="Quinoprotein alcohol dehydrogenase-like"/>
    <property type="match status" value="1"/>
</dbReference>
<dbReference type="InterPro" id="IPR011047">
    <property type="entry name" value="Quinoprotein_ADH-like_sf"/>
</dbReference>
<dbReference type="OrthoDB" id="9765809at2"/>
<evidence type="ECO:0000313" key="1">
    <source>
        <dbReference type="EMBL" id="RBL90657.1"/>
    </source>
</evidence>
<sequence length="326" mass="36705">MQQQTIEQAYTQTISWRKHDLVDWALGGQIYSSEKKQPGVSLHYAYNFDAAITSADGQYALLYTKLGTKGLLLKNGELLREINRSYYHAETYEYPAVFLIAENGRTYLAHCPQVYCQLDFEDVETGEVITSIAGRTPADFFHSRLEVSPDNKWLISKGWVWQPMDMVVAYHIPSCIENPLLLDSCSLRPDVTVEINTAGFISNHEVLIGATDGADLYDDEESALLLPGQLAIWNLTTGSLSAIVRVNGPFGNLFPIDETYAWDLFRFPKVINYRTGEITDQLEGVPTSEQASSIIHHIESQQIAYSKELDTVAVLTKEHKISLFTR</sequence>
<reference evidence="1 2" key="1">
    <citation type="submission" date="2018-05" db="EMBL/GenBank/DDBJ databases">
        <title>Chitinophaga sp. K3CV102501T nov., isolated from isolated from a monsoon evergreen broad-leaved forest soil.</title>
        <authorList>
            <person name="Lv Y."/>
        </authorList>
    </citation>
    <scope>NUCLEOTIDE SEQUENCE [LARGE SCALE GENOMIC DNA]</scope>
    <source>
        <strain evidence="1 2">GDMCC 1.1325</strain>
    </source>
</reference>
<organism evidence="1 2">
    <name type="scientific">Chitinophaga flava</name>
    <dbReference type="NCBI Taxonomy" id="2259036"/>
    <lineage>
        <taxon>Bacteria</taxon>
        <taxon>Pseudomonadati</taxon>
        <taxon>Bacteroidota</taxon>
        <taxon>Chitinophagia</taxon>
        <taxon>Chitinophagales</taxon>
        <taxon>Chitinophagaceae</taxon>
        <taxon>Chitinophaga</taxon>
    </lineage>
</organism>
<dbReference type="EMBL" id="QFFJ01000002">
    <property type="protein sequence ID" value="RBL90657.1"/>
    <property type="molecule type" value="Genomic_DNA"/>
</dbReference>
<keyword evidence="2" id="KW-1185">Reference proteome</keyword>